<dbReference type="SUPFAM" id="SSF52540">
    <property type="entry name" value="P-loop containing nucleoside triphosphate hydrolases"/>
    <property type="match status" value="1"/>
</dbReference>
<feature type="non-terminal residue" evidence="2">
    <location>
        <position position="1"/>
    </location>
</feature>
<dbReference type="AlphaFoldDB" id="A0AA36FRC6"/>
<dbReference type="GO" id="GO:0005525">
    <property type="term" value="F:GTP binding"/>
    <property type="evidence" value="ECO:0007669"/>
    <property type="project" value="TreeGrafter"/>
</dbReference>
<accession>A0AA36FRC6</accession>
<evidence type="ECO:0000313" key="3">
    <source>
        <dbReference type="Proteomes" id="UP001177023"/>
    </source>
</evidence>
<reference evidence="2" key="1">
    <citation type="submission" date="2023-06" db="EMBL/GenBank/DDBJ databases">
        <authorList>
            <person name="Delattre M."/>
        </authorList>
    </citation>
    <scope>NUCLEOTIDE SEQUENCE</scope>
    <source>
        <strain evidence="2">AF72</strain>
    </source>
</reference>
<dbReference type="InterPro" id="IPR038727">
    <property type="entry name" value="NadR/Ttd14_AAA_dom"/>
</dbReference>
<comment type="caution">
    <text evidence="2">The sequence shown here is derived from an EMBL/GenBank/DDBJ whole genome shotgun (WGS) entry which is preliminary data.</text>
</comment>
<dbReference type="GO" id="GO:0035091">
    <property type="term" value="F:phosphatidylinositol binding"/>
    <property type="evidence" value="ECO:0007669"/>
    <property type="project" value="TreeGrafter"/>
</dbReference>
<name>A0AA36FRC6_9BILA</name>
<gene>
    <name evidence="2" type="ORF">MSPICULIGERA_LOCUS3235</name>
</gene>
<dbReference type="GO" id="GO:0045494">
    <property type="term" value="P:photoreceptor cell maintenance"/>
    <property type="evidence" value="ECO:0007669"/>
    <property type="project" value="TreeGrafter"/>
</dbReference>
<dbReference type="PANTHER" id="PTHR34932">
    <property type="entry name" value="TRPL TRANSLOCATION DEFECT PROTEIN 14"/>
    <property type="match status" value="1"/>
</dbReference>
<sequence length="369" mass="42312">MGWRRLAAMALVLLMARCIKGQNLSEKCSKYMAAWGEIHTGVDAIERGRKFAGMIDTILNTGEPIGNLVLKSVKTTLEPDSPEVQAGKELAVWMKERNQTPKMVPELMQDYHVHKSKYILDLTSDTELINMLRQDSKIMWPLISADLDEFHPAPKTNRFGKKLLKVALTGGPCAGKSTAMEELCERIDEEFGNEWQVFKAAEASSLLYSGGVARSQLNDIQLEQWQLDMLSMIIRIEAVFEKIAENEAIPTKHTLILCDRGALDPKVFTPEPMWTNILKKLQTDEETLYSRYDQVIQLQTAPRCNYTNKNKFRREDYEHAAKINKEFTRVWRDHPNFVNILDNRDDSWEEKLAETWVTLKSTLEKTSAE</sequence>
<proteinExistence type="predicted"/>
<evidence type="ECO:0000313" key="2">
    <source>
        <dbReference type="EMBL" id="CAJ0564561.1"/>
    </source>
</evidence>
<organism evidence="2 3">
    <name type="scientific">Mesorhabditis spiculigera</name>
    <dbReference type="NCBI Taxonomy" id="96644"/>
    <lineage>
        <taxon>Eukaryota</taxon>
        <taxon>Metazoa</taxon>
        <taxon>Ecdysozoa</taxon>
        <taxon>Nematoda</taxon>
        <taxon>Chromadorea</taxon>
        <taxon>Rhabditida</taxon>
        <taxon>Rhabditina</taxon>
        <taxon>Rhabditomorpha</taxon>
        <taxon>Rhabditoidea</taxon>
        <taxon>Rhabditidae</taxon>
        <taxon>Mesorhabditinae</taxon>
        <taxon>Mesorhabditis</taxon>
    </lineage>
</organism>
<evidence type="ECO:0000259" key="1">
    <source>
        <dbReference type="Pfam" id="PF13521"/>
    </source>
</evidence>
<dbReference type="EMBL" id="CATQJA010000889">
    <property type="protein sequence ID" value="CAJ0564561.1"/>
    <property type="molecule type" value="Genomic_DNA"/>
</dbReference>
<dbReference type="GO" id="GO:0070300">
    <property type="term" value="F:phosphatidic acid binding"/>
    <property type="evidence" value="ECO:0007669"/>
    <property type="project" value="TreeGrafter"/>
</dbReference>
<protein>
    <recommendedName>
        <fullName evidence="1">NadR/Ttd14 AAA domain-containing protein</fullName>
    </recommendedName>
</protein>
<dbReference type="Gene3D" id="3.40.50.300">
    <property type="entry name" value="P-loop containing nucleotide triphosphate hydrolases"/>
    <property type="match status" value="1"/>
</dbReference>
<dbReference type="Proteomes" id="UP001177023">
    <property type="component" value="Unassembled WGS sequence"/>
</dbReference>
<dbReference type="InterPro" id="IPR053227">
    <property type="entry name" value="TRPL-trafficking_regulator"/>
</dbReference>
<dbReference type="Pfam" id="PF13521">
    <property type="entry name" value="AAA_28"/>
    <property type="match status" value="1"/>
</dbReference>
<dbReference type="PANTHER" id="PTHR34932:SF1">
    <property type="entry name" value="TRPL TRANSLOCATION DEFECT PROTEIN 14"/>
    <property type="match status" value="1"/>
</dbReference>
<keyword evidence="3" id="KW-1185">Reference proteome</keyword>
<dbReference type="InterPro" id="IPR027417">
    <property type="entry name" value="P-loop_NTPase"/>
</dbReference>
<feature type="domain" description="NadR/Ttd14 AAA" evidence="1">
    <location>
        <begin position="165"/>
        <end position="350"/>
    </location>
</feature>